<keyword evidence="5" id="KW-1185">Reference proteome</keyword>
<dbReference type="EMBL" id="JAZHRV010000001">
    <property type="protein sequence ID" value="MEH2554765.1"/>
    <property type="molecule type" value="Genomic_DNA"/>
</dbReference>
<evidence type="ECO:0000256" key="1">
    <source>
        <dbReference type="SAM" id="Coils"/>
    </source>
</evidence>
<evidence type="ECO:0000256" key="2">
    <source>
        <dbReference type="SAM" id="MobiDB-lite"/>
    </source>
</evidence>
<feature type="region of interest" description="Disordered" evidence="2">
    <location>
        <begin position="233"/>
        <end position="302"/>
    </location>
</feature>
<feature type="compositionally biased region" description="Polar residues" evidence="2">
    <location>
        <begin position="244"/>
        <end position="253"/>
    </location>
</feature>
<evidence type="ECO:0000313" key="4">
    <source>
        <dbReference type="EMBL" id="MEH2554765.1"/>
    </source>
</evidence>
<protein>
    <recommendedName>
        <fullName evidence="6">DUF3618 domain-containing protein</fullName>
    </recommendedName>
</protein>
<gene>
    <name evidence="4" type="ORF">V1286_002294</name>
</gene>
<reference evidence="4 5" key="1">
    <citation type="submission" date="2024-02" db="EMBL/GenBank/DDBJ databases">
        <title>Adaptive strategies in a cosmopolitan and abundant soil bacterium.</title>
        <authorList>
            <person name="Carini P."/>
        </authorList>
    </citation>
    <scope>NUCLEOTIDE SEQUENCE [LARGE SCALE GENOMIC DNA]</scope>
    <source>
        <strain evidence="4 5">AZCC 1608</strain>
    </source>
</reference>
<dbReference type="Proteomes" id="UP001364224">
    <property type="component" value="Unassembled WGS sequence"/>
</dbReference>
<name>A0ABU8B8F9_9BRAD</name>
<dbReference type="Pfam" id="PF01744">
    <property type="entry name" value="GLTT"/>
    <property type="match status" value="1"/>
</dbReference>
<dbReference type="InterPro" id="IPR008164">
    <property type="entry name" value="XGLTT_rpt"/>
</dbReference>
<organism evidence="4 5">
    <name type="scientific">Bradyrhizobium algeriense</name>
    <dbReference type="NCBI Taxonomy" id="634784"/>
    <lineage>
        <taxon>Bacteria</taxon>
        <taxon>Pseudomonadati</taxon>
        <taxon>Pseudomonadota</taxon>
        <taxon>Alphaproteobacteria</taxon>
        <taxon>Hyphomicrobiales</taxon>
        <taxon>Nitrobacteraceae</taxon>
        <taxon>Bradyrhizobium</taxon>
    </lineage>
</organism>
<keyword evidence="3" id="KW-0812">Transmembrane</keyword>
<feature type="transmembrane region" description="Helical" evidence="3">
    <location>
        <begin position="100"/>
        <end position="119"/>
    </location>
</feature>
<feature type="region of interest" description="Disordered" evidence="2">
    <location>
        <begin position="1"/>
        <end position="37"/>
    </location>
</feature>
<feature type="coiled-coil region" evidence="1">
    <location>
        <begin position="47"/>
        <end position="88"/>
    </location>
</feature>
<comment type="caution">
    <text evidence="4">The sequence shown here is derived from an EMBL/GenBank/DDBJ whole genome shotgun (WGS) entry which is preliminary data.</text>
</comment>
<evidence type="ECO:0000313" key="5">
    <source>
        <dbReference type="Proteomes" id="UP001364224"/>
    </source>
</evidence>
<keyword evidence="1" id="KW-0175">Coiled coil</keyword>
<proteinExistence type="predicted"/>
<evidence type="ECO:0008006" key="6">
    <source>
        <dbReference type="Google" id="ProtNLM"/>
    </source>
</evidence>
<evidence type="ECO:0000256" key="3">
    <source>
        <dbReference type="SAM" id="Phobius"/>
    </source>
</evidence>
<feature type="coiled-coil region" evidence="1">
    <location>
        <begin position="194"/>
        <end position="224"/>
    </location>
</feature>
<accession>A0ABU8B8F9</accession>
<keyword evidence="3" id="KW-1133">Transmembrane helix</keyword>
<keyword evidence="3" id="KW-0472">Membrane</keyword>
<sequence length="302" mass="31886">MESSANTKQTDSRNVSPGDVSPGLSTQGLSTQGLSTQGLSTQDLELVARADERLAHAYEQIASADEQLARVNEQISRMEDDAARKQAVSKLRRPSRGRPALRGFMGLLLTAGICFAAFASQSYGETARQMISRWAPQLASSLPSATPELAAQQSPPPVQVAAADAAISQLSPPAPIAPQDAAPAAIPPEVTQSLQTMARDLASVQQEIGQLKAAQEALARENARTAEQLKAGQEHQEQMARAISSASEQNLRLRTSVPASAATPAATSANPPRRVANAARKPVSTLPPKQARAPVQLQARQQ</sequence>
<feature type="compositionally biased region" description="Polar residues" evidence="2">
    <location>
        <begin position="1"/>
        <end position="15"/>
    </location>
</feature>
<feature type="compositionally biased region" description="Low complexity" evidence="2">
    <location>
        <begin position="254"/>
        <end position="283"/>
    </location>
</feature>
<feature type="compositionally biased region" description="Polar residues" evidence="2">
    <location>
        <begin position="23"/>
        <end position="37"/>
    </location>
</feature>